<reference evidence="8" key="1">
    <citation type="journal article" date="2023" name="G3 (Bethesda)">
        <title>Whole genome assembly and annotation of the endangered Caribbean coral Acropora cervicornis.</title>
        <authorList>
            <person name="Selwyn J.D."/>
            <person name="Vollmer S.V."/>
        </authorList>
    </citation>
    <scope>NUCLEOTIDE SEQUENCE</scope>
    <source>
        <strain evidence="8">K2</strain>
    </source>
</reference>
<dbReference type="PANTHER" id="PTHR31057">
    <property type="entry name" value="E3 UFM1-PROTEIN LIGASE 1"/>
    <property type="match status" value="1"/>
</dbReference>
<gene>
    <name evidence="8" type="ORF">P5673_027951</name>
</gene>
<feature type="domain" description="E3 UFM1-protein ligase 1-like" evidence="6">
    <location>
        <begin position="472"/>
        <end position="593"/>
    </location>
</feature>
<keyword evidence="2" id="KW-0808">Transferase</keyword>
<reference evidence="8" key="2">
    <citation type="journal article" date="2023" name="Science">
        <title>Genomic signatures of disease resistance in endangered staghorn corals.</title>
        <authorList>
            <person name="Vollmer S.V."/>
            <person name="Selwyn J.D."/>
            <person name="Despard B.A."/>
            <person name="Roesel C.L."/>
        </authorList>
    </citation>
    <scope>NUCLEOTIDE SEQUENCE</scope>
    <source>
        <strain evidence="8">K2</strain>
    </source>
</reference>
<dbReference type="EMBL" id="JARQWQ010000100">
    <property type="protein sequence ID" value="KAK2551189.1"/>
    <property type="molecule type" value="Genomic_DNA"/>
</dbReference>
<dbReference type="GO" id="GO:0061666">
    <property type="term" value="F:UFM1 ligase activity"/>
    <property type="evidence" value="ECO:0007669"/>
    <property type="project" value="InterPro"/>
</dbReference>
<dbReference type="Proteomes" id="UP001249851">
    <property type="component" value="Unassembled WGS sequence"/>
</dbReference>
<sequence>MADWEEIKRLAADFQRAQLSSTAHKLSERNCVEIVQKLIHLGLIEVIYTTDGKEYLTPQQLEREIKDELFVHGGRINVVDLQQLIGVDFSHVEKKVIEMESGQISIAELSKKFTFPTEFLLEIVESHLGTVIHGQLDMLDRGVLFTESFVAQQTACIRGVFSAITKPTTLSSLIAEYGFHEKLLYVGINKLCREGRISGSIQGNLFVPGIYSKSQMAWVDEFFKQNEYIEYDALPRLGITEGSQYLKKRFQKYQVKFLPTCCVGESLVNQVEIAPLLPSPCTSGDAARLLQDIFKSSVHSLAHVFCESIAVSDRFLQNCKDPFQQLMQDKAKTTWLPWAWQEEGARTNGNQRRKKGGRRQLVAGVKVEGAEEAGGGGRGGRESKTQKVRDKKKDRSTKDEGLDDESKSKQNQSELPFMSVEEISEELQKRCPSCSDDFIEEIANYLYRPLTQSYQEVARSVFLSTGKQRKSHSEVQSKVNVLWANAKLFDKGIKLFTDDVQVQLSRHLLKTVCADIVNLAVSLLAAEHMITIKDDSAITPEERLKIISKLPEKIRPGVVKLNMTLNGKETDEFFTQFELICGPDYCEFMLKKLDKKRERQLSLERRCALQEQLRQEIDPAMALHLVSAVLFQHHTGCNVTRARLLRASNNKFS</sequence>
<evidence type="ECO:0000259" key="6">
    <source>
        <dbReference type="Pfam" id="PF23659"/>
    </source>
</evidence>
<evidence type="ECO:0000256" key="4">
    <source>
        <dbReference type="SAM" id="MobiDB-lite"/>
    </source>
</evidence>
<dbReference type="InterPro" id="IPR018611">
    <property type="entry name" value="Ufl1"/>
</dbReference>
<dbReference type="GO" id="GO:0016874">
    <property type="term" value="F:ligase activity"/>
    <property type="evidence" value="ECO:0007669"/>
    <property type="project" value="UniProtKB-KW"/>
</dbReference>
<proteinExistence type="inferred from homology"/>
<feature type="compositionally biased region" description="Basic and acidic residues" evidence="4">
    <location>
        <begin position="379"/>
        <end position="408"/>
    </location>
</feature>
<dbReference type="InterPro" id="IPR056761">
    <property type="entry name" value="Ufl1-like_C"/>
</dbReference>
<name>A0AAD9PY27_ACRCE</name>
<evidence type="ECO:0000313" key="9">
    <source>
        <dbReference type="Proteomes" id="UP001249851"/>
    </source>
</evidence>
<evidence type="ECO:0000256" key="1">
    <source>
        <dbReference type="ARBA" id="ARBA00010789"/>
    </source>
</evidence>
<feature type="domain" description="E3 UFM1-protein ligase 1-like N-terminal" evidence="5">
    <location>
        <begin position="6"/>
        <end position="99"/>
    </location>
</feature>
<dbReference type="Pfam" id="PF25041">
    <property type="entry name" value="UFL1_C"/>
    <property type="match status" value="1"/>
</dbReference>
<evidence type="ECO:0000259" key="5">
    <source>
        <dbReference type="Pfam" id="PF09743"/>
    </source>
</evidence>
<keyword evidence="8" id="KW-0436">Ligase</keyword>
<evidence type="ECO:0000313" key="8">
    <source>
        <dbReference type="EMBL" id="KAK2551189.1"/>
    </source>
</evidence>
<dbReference type="Pfam" id="PF23659">
    <property type="entry name" value="UFL1"/>
    <property type="match status" value="1"/>
</dbReference>
<comment type="similarity">
    <text evidence="1">Belongs to the UFL1 family.</text>
</comment>
<evidence type="ECO:0000256" key="2">
    <source>
        <dbReference type="ARBA" id="ARBA00022679"/>
    </source>
</evidence>
<dbReference type="GO" id="GO:1990592">
    <property type="term" value="P:protein K69-linked ufmylation"/>
    <property type="evidence" value="ECO:0007669"/>
    <property type="project" value="TreeGrafter"/>
</dbReference>
<evidence type="ECO:0000256" key="3">
    <source>
        <dbReference type="ARBA" id="ARBA00022786"/>
    </source>
</evidence>
<organism evidence="8 9">
    <name type="scientific">Acropora cervicornis</name>
    <name type="common">Staghorn coral</name>
    <dbReference type="NCBI Taxonomy" id="6130"/>
    <lineage>
        <taxon>Eukaryota</taxon>
        <taxon>Metazoa</taxon>
        <taxon>Cnidaria</taxon>
        <taxon>Anthozoa</taxon>
        <taxon>Hexacorallia</taxon>
        <taxon>Scleractinia</taxon>
        <taxon>Astrocoeniina</taxon>
        <taxon>Acroporidae</taxon>
        <taxon>Acropora</taxon>
    </lineage>
</organism>
<accession>A0AAD9PY27</accession>
<dbReference type="Pfam" id="PF09743">
    <property type="entry name" value="E3_UFM1_ligase"/>
    <property type="match status" value="2"/>
</dbReference>
<feature type="region of interest" description="Disordered" evidence="4">
    <location>
        <begin position="345"/>
        <end position="417"/>
    </location>
</feature>
<feature type="domain" description="E3 UFM1-protein ligase 1-like N-terminal" evidence="5">
    <location>
        <begin position="100"/>
        <end position="246"/>
    </location>
</feature>
<keyword evidence="9" id="KW-1185">Reference proteome</keyword>
<dbReference type="GO" id="GO:0034976">
    <property type="term" value="P:response to endoplasmic reticulum stress"/>
    <property type="evidence" value="ECO:0007669"/>
    <property type="project" value="TreeGrafter"/>
</dbReference>
<dbReference type="InterPro" id="IPR056579">
    <property type="entry name" value="Ufl1_N"/>
</dbReference>
<feature type="domain" description="E3 UFM1-protein ligase-like C-terminal" evidence="7">
    <location>
        <begin position="598"/>
        <end position="639"/>
    </location>
</feature>
<dbReference type="GO" id="GO:0032434">
    <property type="term" value="P:regulation of proteasomal ubiquitin-dependent protein catabolic process"/>
    <property type="evidence" value="ECO:0007669"/>
    <property type="project" value="TreeGrafter"/>
</dbReference>
<dbReference type="PANTHER" id="PTHR31057:SF0">
    <property type="entry name" value="E3 UFM1-PROTEIN LIGASE 1"/>
    <property type="match status" value="1"/>
</dbReference>
<dbReference type="InterPro" id="IPR056580">
    <property type="entry name" value="Ufl1_dom"/>
</dbReference>
<comment type="caution">
    <text evidence="8">The sequence shown here is derived from an EMBL/GenBank/DDBJ whole genome shotgun (WGS) entry which is preliminary data.</text>
</comment>
<keyword evidence="3" id="KW-0833">Ubl conjugation pathway</keyword>
<dbReference type="GO" id="GO:0005789">
    <property type="term" value="C:endoplasmic reticulum membrane"/>
    <property type="evidence" value="ECO:0007669"/>
    <property type="project" value="TreeGrafter"/>
</dbReference>
<dbReference type="AlphaFoldDB" id="A0AAD9PY27"/>
<protein>
    <submittedName>
        <fullName evidence="8">E3 UFM1-protein ligase 1-like protein</fullName>
    </submittedName>
</protein>
<evidence type="ECO:0000259" key="7">
    <source>
        <dbReference type="Pfam" id="PF25041"/>
    </source>
</evidence>